<evidence type="ECO:0000313" key="2">
    <source>
        <dbReference type="Proteomes" id="UP000232615"/>
    </source>
</evidence>
<keyword evidence="2" id="KW-1185">Reference proteome</keyword>
<dbReference type="EMBL" id="KF483846">
    <property type="protein sequence ID" value="AHC54869.1"/>
    <property type="molecule type" value="Genomic_DNA"/>
</dbReference>
<protein>
    <submittedName>
        <fullName evidence="1">Uncharacterized protein</fullName>
    </submittedName>
</protein>
<gene>
    <name evidence="1" type="ORF">TNS_ORF151</name>
</gene>
<name>V9SG55_9VIRU</name>
<sequence length="164" mass="19419">MFTFGFVSSVTRDDVFRDSYKVWTERKEGLQKIIRDPQCLDRSAEQMTSWFHRLYGDSSVCFRELLERENAILRQICPLNLKKRNESLVEQGRVNADRMADFLSQKNPWFTKGPGELMLRRFFDMFAMQRLGYEGCEEEQTRLSFQIAKEFADGVVEQMGLVRY</sequence>
<proteinExistence type="predicted"/>
<organism evidence="1 2">
    <name type="scientific">Tunisvirus fontaine2</name>
    <dbReference type="NCBI Taxonomy" id="1421067"/>
    <lineage>
        <taxon>Viruses</taxon>
        <taxon>Varidnaviria</taxon>
        <taxon>Bamfordvirae</taxon>
        <taxon>Nucleocytoviricota</taxon>
        <taxon>Megaviricetes</taxon>
        <taxon>Pimascovirales</taxon>
        <taxon>Pimascovirales incertae sedis</taxon>
        <taxon>Marseilleviridae</taxon>
        <taxon>Losannavirus</taxon>
        <taxon>Losannavirus tunisense</taxon>
    </lineage>
</organism>
<reference evidence="1 2" key="1">
    <citation type="journal article" date="2014" name="Arch. Virol.">
        <title>Complete genome sequence of Tunisvirus, a new member of the proposed family Marseilleviridae.</title>
        <authorList>
            <person name="Aherfi S."/>
            <person name="Boughalmi M."/>
            <person name="Pagnier I."/>
            <person name="Fournous G."/>
            <person name="La Scola B."/>
            <person name="Raoult D."/>
            <person name="Colson P."/>
        </authorList>
    </citation>
    <scope>NUCLEOTIDE SEQUENCE [LARGE SCALE GENOMIC DNA]</scope>
    <source>
        <strain evidence="1 2">U484</strain>
    </source>
</reference>
<accession>V9SG55</accession>
<dbReference type="Proteomes" id="UP000232615">
    <property type="component" value="Segment"/>
</dbReference>
<evidence type="ECO:0000313" key="1">
    <source>
        <dbReference type="EMBL" id="AHC54869.1"/>
    </source>
</evidence>